<sequence>MILLVGRARIELTTNGLKVRCSTKLS</sequence>
<organism evidence="1">
    <name type="scientific">Uncultured Desulfatiglans sp</name>
    <dbReference type="NCBI Taxonomy" id="1748965"/>
    <lineage>
        <taxon>Bacteria</taxon>
        <taxon>Pseudomonadati</taxon>
        <taxon>Thermodesulfobacteriota</taxon>
        <taxon>Desulfobacteria</taxon>
        <taxon>Desulfatiglandales</taxon>
        <taxon>Desulfatiglandaceae</taxon>
        <taxon>Desulfatiglans</taxon>
        <taxon>environmental samples</taxon>
    </lineage>
</organism>
<dbReference type="AlphaFoldDB" id="A0A653A8J9"/>
<protein>
    <submittedName>
        <fullName evidence="1">Uncharacterized protein</fullName>
    </submittedName>
</protein>
<dbReference type="EMBL" id="UPXX01000027">
    <property type="protein sequence ID" value="VBB44406.1"/>
    <property type="molecule type" value="Genomic_DNA"/>
</dbReference>
<reference evidence="1" key="1">
    <citation type="submission" date="2018-07" db="EMBL/GenBank/DDBJ databases">
        <authorList>
            <consortium name="Genoscope - CEA"/>
            <person name="William W."/>
        </authorList>
    </citation>
    <scope>NUCLEOTIDE SEQUENCE</scope>
    <source>
        <strain evidence="1">IK1</strain>
    </source>
</reference>
<proteinExistence type="predicted"/>
<gene>
    <name evidence="1" type="ORF">TRIP_B330512</name>
</gene>
<evidence type="ECO:0000313" key="1">
    <source>
        <dbReference type="EMBL" id="VBB44406.1"/>
    </source>
</evidence>
<name>A0A653A8J9_UNCDX</name>
<accession>A0A653A8J9</accession>